<evidence type="ECO:0000313" key="3">
    <source>
        <dbReference type="Proteomes" id="UP000199370"/>
    </source>
</evidence>
<keyword evidence="3" id="KW-1185">Reference proteome</keyword>
<proteinExistence type="predicted"/>
<dbReference type="STRING" id="996166.SAMN05192554_101212"/>
<dbReference type="OrthoDB" id="109251at2157"/>
<feature type="region of interest" description="Disordered" evidence="1">
    <location>
        <begin position="197"/>
        <end position="255"/>
    </location>
</feature>
<dbReference type="Proteomes" id="UP000199370">
    <property type="component" value="Unassembled WGS sequence"/>
</dbReference>
<accession>A0A1G9SIU7</accession>
<reference evidence="2 3" key="1">
    <citation type="submission" date="2016-10" db="EMBL/GenBank/DDBJ databases">
        <authorList>
            <person name="de Groot N.N."/>
        </authorList>
    </citation>
    <scope>NUCLEOTIDE SEQUENCE [LARGE SCALE GENOMIC DNA]</scope>
    <source>
        <strain evidence="3">EB21,IBRC-M 10013,KCTC 4048</strain>
    </source>
</reference>
<name>A0A1G9SIU7_9EURY</name>
<sequence length="255" mass="27100">MSEHGTDSGPRTVLLLDEMAEDEAGEHCDGLMGVPAADQRAELVVSFPEDVTDRLDFSSLSGGRQPTKRGIVTVGETMQAAGAGRPDFTDPLVEQTVADPTDLQQLGEVVSQFCSVWDDAGYDIVVCFDSLTDLLAANDPAVVFQFCHVLSGRLESVGAVAHFHLDPNAHSQQLQLTFEQMFDETLVEEIDVEHLVPGGSSRASDADVARETETVELDDPDETPAANDDAAGDSAPAARQSGEASDDDIADALPD</sequence>
<organism evidence="2 3">
    <name type="scientific">Haloarchaeobius iranensis</name>
    <dbReference type="NCBI Taxonomy" id="996166"/>
    <lineage>
        <taxon>Archaea</taxon>
        <taxon>Methanobacteriati</taxon>
        <taxon>Methanobacteriota</taxon>
        <taxon>Stenosarchaea group</taxon>
        <taxon>Halobacteria</taxon>
        <taxon>Halobacteriales</taxon>
        <taxon>Halorubellaceae</taxon>
        <taxon>Haloarchaeobius</taxon>
    </lineage>
</organism>
<feature type="compositionally biased region" description="Basic and acidic residues" evidence="1">
    <location>
        <begin position="204"/>
        <end position="213"/>
    </location>
</feature>
<dbReference type="EMBL" id="FNIA01000001">
    <property type="protein sequence ID" value="SDM35322.1"/>
    <property type="molecule type" value="Genomic_DNA"/>
</dbReference>
<dbReference type="InterPro" id="IPR055927">
    <property type="entry name" value="DUF7504"/>
</dbReference>
<evidence type="ECO:0008006" key="4">
    <source>
        <dbReference type="Google" id="ProtNLM"/>
    </source>
</evidence>
<gene>
    <name evidence="2" type="ORF">SAMN05192554_101212</name>
</gene>
<dbReference type="Pfam" id="PF24336">
    <property type="entry name" value="DUF7504"/>
    <property type="match status" value="1"/>
</dbReference>
<protein>
    <recommendedName>
        <fullName evidence="4">RecA-superfamily ATPase, KaiC/GvpD/RAD55 family</fullName>
    </recommendedName>
</protein>
<feature type="compositionally biased region" description="Acidic residues" evidence="1">
    <location>
        <begin position="244"/>
        <end position="255"/>
    </location>
</feature>
<dbReference type="RefSeq" id="WP_089731171.1">
    <property type="nucleotide sequence ID" value="NZ_FNIA01000001.1"/>
</dbReference>
<evidence type="ECO:0000256" key="1">
    <source>
        <dbReference type="SAM" id="MobiDB-lite"/>
    </source>
</evidence>
<dbReference type="AlphaFoldDB" id="A0A1G9SIU7"/>
<evidence type="ECO:0000313" key="2">
    <source>
        <dbReference type="EMBL" id="SDM35322.1"/>
    </source>
</evidence>